<comment type="subcellular location">
    <subcellularLocation>
        <location evidence="2">Cytoplasm</location>
        <location evidence="2">Cytosol</location>
    </subcellularLocation>
</comment>
<feature type="region of interest" description="Disordered" evidence="8">
    <location>
        <begin position="205"/>
        <end position="282"/>
    </location>
</feature>
<reference evidence="10" key="1">
    <citation type="submission" date="2025-08" db="UniProtKB">
        <authorList>
            <consortium name="Ensembl"/>
        </authorList>
    </citation>
    <scope>IDENTIFICATION</scope>
</reference>
<evidence type="ECO:0000313" key="10">
    <source>
        <dbReference type="Ensembl" id="ENSCCRP00020104293.1"/>
    </source>
</evidence>
<evidence type="ECO:0000256" key="3">
    <source>
        <dbReference type="ARBA" id="ARBA00016464"/>
    </source>
</evidence>
<evidence type="ECO:0000259" key="9">
    <source>
        <dbReference type="Pfam" id="PF14669"/>
    </source>
</evidence>
<dbReference type="PANTHER" id="PTHR35671">
    <property type="entry name" value="PROTEIN TOPAZ1"/>
    <property type="match status" value="1"/>
</dbReference>
<keyword evidence="4" id="KW-0963">Cytoplasm</keyword>
<keyword evidence="5" id="KW-0221">Differentiation</keyword>
<feature type="region of interest" description="Disordered" evidence="8">
    <location>
        <begin position="450"/>
        <end position="469"/>
    </location>
</feature>
<evidence type="ECO:0000256" key="7">
    <source>
        <dbReference type="ARBA" id="ARBA00031943"/>
    </source>
</evidence>
<accession>A0A8C2K790</accession>
<feature type="compositionally biased region" description="Polar residues" evidence="8">
    <location>
        <begin position="927"/>
        <end position="936"/>
    </location>
</feature>
<proteinExistence type="predicted"/>
<dbReference type="GO" id="GO:0048137">
    <property type="term" value="P:spermatocyte division"/>
    <property type="evidence" value="ECO:0007669"/>
    <property type="project" value="TreeGrafter"/>
</dbReference>
<evidence type="ECO:0000256" key="6">
    <source>
        <dbReference type="ARBA" id="ARBA00022871"/>
    </source>
</evidence>
<feature type="domain" description="Protein TOPAZ1" evidence="9">
    <location>
        <begin position="1347"/>
        <end position="1520"/>
    </location>
</feature>
<dbReference type="InterPro" id="IPR029435">
    <property type="entry name" value="TOPAZ1_dom"/>
</dbReference>
<feature type="compositionally biased region" description="Basic residues" evidence="8">
    <location>
        <begin position="234"/>
        <end position="244"/>
    </location>
</feature>
<feature type="region of interest" description="Disordered" evidence="8">
    <location>
        <begin position="545"/>
        <end position="580"/>
    </location>
</feature>
<evidence type="ECO:0000313" key="11">
    <source>
        <dbReference type="Proteomes" id="UP000694701"/>
    </source>
</evidence>
<evidence type="ECO:0000256" key="1">
    <source>
        <dbReference type="ARBA" id="ARBA00002132"/>
    </source>
</evidence>
<feature type="compositionally biased region" description="Acidic residues" evidence="8">
    <location>
        <begin position="561"/>
        <end position="574"/>
    </location>
</feature>
<dbReference type="Proteomes" id="UP000694701">
    <property type="component" value="Unplaced"/>
</dbReference>
<keyword evidence="6" id="KW-0744">Spermatogenesis</keyword>
<dbReference type="GO" id="GO:0030154">
    <property type="term" value="P:cell differentiation"/>
    <property type="evidence" value="ECO:0007669"/>
    <property type="project" value="UniProtKB-KW"/>
</dbReference>
<feature type="region of interest" description="Disordered" evidence="8">
    <location>
        <begin position="908"/>
        <end position="980"/>
    </location>
</feature>
<evidence type="ECO:0000256" key="8">
    <source>
        <dbReference type="SAM" id="MobiDB-lite"/>
    </source>
</evidence>
<feature type="region of interest" description="Disordered" evidence="8">
    <location>
        <begin position="730"/>
        <end position="751"/>
    </location>
</feature>
<organism evidence="10 11">
    <name type="scientific">Cyprinus carpio</name>
    <name type="common">Common carp</name>
    <dbReference type="NCBI Taxonomy" id="7962"/>
    <lineage>
        <taxon>Eukaryota</taxon>
        <taxon>Metazoa</taxon>
        <taxon>Chordata</taxon>
        <taxon>Craniata</taxon>
        <taxon>Vertebrata</taxon>
        <taxon>Euteleostomi</taxon>
        <taxon>Actinopterygii</taxon>
        <taxon>Neopterygii</taxon>
        <taxon>Teleostei</taxon>
        <taxon>Ostariophysi</taxon>
        <taxon>Cypriniformes</taxon>
        <taxon>Cyprinidae</taxon>
        <taxon>Cyprininae</taxon>
        <taxon>Cyprinus</taxon>
    </lineage>
</organism>
<protein>
    <recommendedName>
        <fullName evidence="3">Protein TOPAZ1</fullName>
    </recommendedName>
    <alternativeName>
        <fullName evidence="7">Testis- and ovary-specific PAZ domain-containing protein 1</fullName>
    </alternativeName>
</protein>
<name>A0A8C2K790_CYPCA</name>
<dbReference type="PANTHER" id="PTHR35671:SF1">
    <property type="entry name" value="PROTEIN TOPAZ1"/>
    <property type="match status" value="1"/>
</dbReference>
<evidence type="ECO:0000256" key="5">
    <source>
        <dbReference type="ARBA" id="ARBA00022782"/>
    </source>
</evidence>
<feature type="compositionally biased region" description="Basic and acidic residues" evidence="8">
    <location>
        <begin position="252"/>
        <end position="264"/>
    </location>
</feature>
<feature type="region of interest" description="Disordered" evidence="8">
    <location>
        <begin position="77"/>
        <end position="102"/>
    </location>
</feature>
<feature type="compositionally biased region" description="Polar residues" evidence="8">
    <location>
        <begin position="945"/>
        <end position="972"/>
    </location>
</feature>
<sequence length="1742" mass="193154">MLPCSGVSRIKLKRDSFKLNNKLEPNKRRWTGPKTVSGLNPLADRGIQVQDQASSPAGVVYSELNANDICATADREPASQFDGQASSKQDPHAEHDGCGGGYNPGTFPSTVSGFSNCQGGGTKAQSTCTSSQPPCKKMPRRLSEHRKEFFYRLRLALCLKRRNGGKRVINGPTEMQCHALSYINSNLSVESDNISIKSTVCGESVEQTPPAQLEPKYDQNTGGTDYLGQEKPRAGRGRPRKLFKGHFGGPDGRVKTTIKTDARRAHASQARRASSGQKTNISSKLELRRQLRSDTRKNRKRLVKHSCCALCGDVKYTPPPSKNLAPLLGHRSRAGQPSQSVCQKDAGHISESPTVMNFRFEKYPMVNLCNVARVFDIASRDFSCVLPAVLRQKRKCKRVQCLRKEFDFLVHPRLHGIKECRSKIANQSWEVSTPTHSCASFSSGDPLSGATGSTYVSDTAETPDGSTKERDTCLARNLDCESMRQTNVEGTDSVLPGCDDSGPVLHFCEKDKACPMNNISQSPTSPARRVPPLILRRVAVSGFGFRGGDDDGENSGHSLDEEKEGDSSIEDSDSEVNSPESFSCQRVQAYIFFPQSSCARTYKAWPFPRTGPPNDPMSPLRTGPRWIVTTSFPAIVQTPLSGAPECLSDKDIQNEMYKPTKQSKSSDDTREVLEGQPLCSFVPGENTLAVLERTQKDPAQSLNPSRTMTQDSFISRLADHNSCRLESRDMLEQHPSASGEKHPACTPERTPRGLVQTESNLSLKKGLEDVLESSVPVVTEQVNICKFNGLGYATSLEECGLLNNHCLLKKSDQKAFSSGSEIQADFIRDEDQKLSKDVSDLEISTCPVSQTSRVQTIEDQEWNENSDGRTLYNPGSLSEICLKVEMLKARHPPLVTTTSEMDQDADATLHTAGSNPDCSGEEKQKQGFDSCTVADSSSEDENEHVTSLSSDDSVEQDTVVSSQSDGDGTSQINDEEQGYIPPQFPAVADCFLDVSRAYEEDILVLDVIQDDPELFGAVVSETVSEQDTSAEENGKTPPKTEKLLAGNHCKIVWDLNADGSSESCPTAADIKIDGMKDGGSLTVKETDNYRAQPVQGLSISNSENATDCNNNQEMSQTNGITVINTRASRLVMDTCSNGYEVTPKETSTLRTSNSNYCWFYFSEYNSCMRSVCWFLHVPRDGDEKFCMDTVKKFCHTGKHALILRAVEVFMGYYSSCSPNVSFSEEIVNSLLSSLLQFCLLGEFEAVINLLLKHKRLPPPEIMLGAFKLVMERGLIISVPELIHLTSKIVEAGCVFSVDQCEVMQNHLQMMQVPRQQMDIFLAVKCRALVTNPHTSELSDLAQAVVRVEMLKHQEDWAGLALVFCNVCVGSHSQMELLRFCCCVTMALLKEPKGKLTLPYELFAESVCQQVLSNDMIKTILGRIGVSLIFRYHRTRDWNKGVKLVSVMFRLHIEFITLKGLMGNENRVSRCQLVTMATEFFLHSGSIEGALKMLRADGWFVNSSMWPCEQADIENRKHVLTLLAEKTSHRDAFEIITNLPGIRQPINGVQINDYAETFNVHLRLCLAKQTLPVAADILEFMLIHGMVPDTLQLQSLIHKLGKQNNWSRARALFKRAQSAGFYSAVVCERDSLFLPCNLSEIEMTLAFEMFITFINTKLLAPSGASQPLLITLRRHADIEDVTESVYLAAGCRLLSAALIPNPKLSIRYTAVNKSQEQFFHLDRASAHKWFLQNERWAREIWAS</sequence>
<dbReference type="Pfam" id="PF14669">
    <property type="entry name" value="Asp_Glu_race_2"/>
    <property type="match status" value="1"/>
</dbReference>
<comment type="function">
    <text evidence="1">Important for normal spermatogenesis and male fertility. Specifically required for progression to the post-meiotic stages of spermatocyte development. Seems to be necessary for normal expression levels of a number of testis-expressed gene transcripts, although its role in this process is unclear.</text>
</comment>
<evidence type="ECO:0000256" key="2">
    <source>
        <dbReference type="ARBA" id="ARBA00004514"/>
    </source>
</evidence>
<dbReference type="Ensembl" id="ENSCCRT00020113908.1">
    <property type="protein sequence ID" value="ENSCCRP00020104293.1"/>
    <property type="gene ID" value="ENSCCRG00020047635.1"/>
</dbReference>
<dbReference type="GO" id="GO:0005829">
    <property type="term" value="C:cytosol"/>
    <property type="evidence" value="ECO:0007669"/>
    <property type="project" value="UniProtKB-SubCell"/>
</dbReference>
<dbReference type="InterPro" id="IPR038952">
    <property type="entry name" value="TOPAZ1"/>
</dbReference>
<feature type="region of interest" description="Disordered" evidence="8">
    <location>
        <begin position="23"/>
        <end position="43"/>
    </location>
</feature>
<feature type="compositionally biased region" description="Polar residues" evidence="8">
    <location>
        <begin position="450"/>
        <end position="460"/>
    </location>
</feature>
<evidence type="ECO:0000256" key="4">
    <source>
        <dbReference type="ARBA" id="ARBA00022490"/>
    </source>
</evidence>